<feature type="transmembrane region" description="Helical" evidence="6">
    <location>
        <begin position="223"/>
        <end position="243"/>
    </location>
</feature>
<feature type="transmembrane region" description="Helical" evidence="6">
    <location>
        <begin position="464"/>
        <end position="486"/>
    </location>
</feature>
<keyword evidence="4 6" id="KW-1133">Transmembrane helix</keyword>
<feature type="transmembrane region" description="Helical" evidence="6">
    <location>
        <begin position="275"/>
        <end position="295"/>
    </location>
</feature>
<protein>
    <submittedName>
        <fullName evidence="7">Polysaccharide biosynthesis protein</fullName>
    </submittedName>
</protein>
<evidence type="ECO:0000313" key="8">
    <source>
        <dbReference type="Proteomes" id="UP000283576"/>
    </source>
</evidence>
<keyword evidence="5 6" id="KW-0472">Membrane</keyword>
<evidence type="ECO:0000256" key="3">
    <source>
        <dbReference type="ARBA" id="ARBA00022692"/>
    </source>
</evidence>
<keyword evidence="3 6" id="KW-0812">Transmembrane</keyword>
<feature type="transmembrane region" description="Helical" evidence="6">
    <location>
        <begin position="403"/>
        <end position="424"/>
    </location>
</feature>
<evidence type="ECO:0000313" key="7">
    <source>
        <dbReference type="EMBL" id="RIL41291.1"/>
    </source>
</evidence>
<dbReference type="PANTHER" id="PTHR30250">
    <property type="entry name" value="PST FAMILY PREDICTED COLANIC ACID TRANSPORTER"/>
    <property type="match status" value="1"/>
</dbReference>
<evidence type="ECO:0000256" key="2">
    <source>
        <dbReference type="ARBA" id="ARBA00022475"/>
    </source>
</evidence>
<comment type="subcellular location">
    <subcellularLocation>
        <location evidence="1">Cell membrane</location>
        <topology evidence="1">Multi-pass membrane protein</topology>
    </subcellularLocation>
</comment>
<dbReference type="InterPro" id="IPR050833">
    <property type="entry name" value="Poly_Biosynth_Transport"/>
</dbReference>
<feature type="transmembrane region" description="Helical" evidence="6">
    <location>
        <begin position="378"/>
        <end position="397"/>
    </location>
</feature>
<dbReference type="Pfam" id="PF01943">
    <property type="entry name" value="Polysacc_synt"/>
    <property type="match status" value="1"/>
</dbReference>
<dbReference type="CDD" id="cd13124">
    <property type="entry name" value="MATE_SpoVB_like"/>
    <property type="match status" value="1"/>
</dbReference>
<feature type="transmembrane region" description="Helical" evidence="6">
    <location>
        <begin position="12"/>
        <end position="33"/>
    </location>
</feature>
<feature type="transmembrane region" description="Helical" evidence="6">
    <location>
        <begin position="88"/>
        <end position="110"/>
    </location>
</feature>
<dbReference type="InterPro" id="IPR024923">
    <property type="entry name" value="PG_synth_SpoVB"/>
</dbReference>
<name>A0A418HKM1_STAGA</name>
<evidence type="ECO:0000256" key="1">
    <source>
        <dbReference type="ARBA" id="ARBA00004651"/>
    </source>
</evidence>
<dbReference type="RefSeq" id="WP_107527133.1">
    <property type="nucleotide sequence ID" value="NZ_JAIBNU010000008.1"/>
</dbReference>
<dbReference type="AlphaFoldDB" id="A0A418HKM1"/>
<feature type="transmembrane region" description="Helical" evidence="6">
    <location>
        <begin position="185"/>
        <end position="203"/>
    </location>
</feature>
<dbReference type="Proteomes" id="UP000283576">
    <property type="component" value="Unassembled WGS sequence"/>
</dbReference>
<reference evidence="7 8" key="1">
    <citation type="journal article" date="2016" name="Front. Microbiol.">
        <title>Comprehensive Phylogenetic Analysis of Bovine Non-aureus Staphylococci Species Based on Whole-Genome Sequencing.</title>
        <authorList>
            <person name="Naushad S."/>
            <person name="Barkema H.W."/>
            <person name="Luby C."/>
            <person name="Condas L.A."/>
            <person name="Nobrega D.B."/>
            <person name="Carson D.A."/>
            <person name="De Buck J."/>
        </authorList>
    </citation>
    <scope>NUCLEOTIDE SEQUENCE [LARGE SCALE GENOMIC DNA]</scope>
    <source>
        <strain evidence="7 8">SNUC 1388</strain>
    </source>
</reference>
<gene>
    <name evidence="7" type="ORF">BUZ01_12855</name>
</gene>
<evidence type="ECO:0000256" key="5">
    <source>
        <dbReference type="ARBA" id="ARBA00023136"/>
    </source>
</evidence>
<feature type="transmembrane region" description="Helical" evidence="6">
    <location>
        <begin position="316"/>
        <end position="339"/>
    </location>
</feature>
<feature type="transmembrane region" description="Helical" evidence="6">
    <location>
        <begin position="122"/>
        <end position="139"/>
    </location>
</feature>
<proteinExistence type="predicted"/>
<feature type="transmembrane region" description="Helical" evidence="6">
    <location>
        <begin position="436"/>
        <end position="458"/>
    </location>
</feature>
<dbReference type="EMBL" id="QXRZ01000012">
    <property type="protein sequence ID" value="RIL41291.1"/>
    <property type="molecule type" value="Genomic_DNA"/>
</dbReference>
<evidence type="ECO:0000256" key="6">
    <source>
        <dbReference type="SAM" id="Phobius"/>
    </source>
</evidence>
<comment type="caution">
    <text evidence="7">The sequence shown here is derived from an EMBL/GenBank/DDBJ whole genome shotgun (WGS) entry which is preliminary data.</text>
</comment>
<feature type="transmembrane region" description="Helical" evidence="6">
    <location>
        <begin position="160"/>
        <end position="179"/>
    </location>
</feature>
<accession>A0A418HKM1</accession>
<evidence type="ECO:0000256" key="4">
    <source>
        <dbReference type="ARBA" id="ARBA00022989"/>
    </source>
</evidence>
<feature type="transmembrane region" description="Helical" evidence="6">
    <location>
        <begin position="351"/>
        <end position="371"/>
    </location>
</feature>
<sequence>MKQNKQHETQRTAFNGVVVLTVALIIVKVLSAIYRIPYQNILGDEGLYAYQQIYPIVALGVILTMNAIPSAVTQTFGSSGKDKQYTNVLFVLQIFSGIFFIMLLISAKWIAILMGDANLAPMLRAASFSYLFVGVLGVLRGYYQAQHEMNIPAMSQVIEQVVRVGIIMIAVLLYLLQHWSIYQSGMLAIAGSAAGFLASSLFLMQKRPFKVAKRKADIAWKQLSIAIVVFAVSQLIVIVWQVVDSFTVLHALMHTGLDFQDAATQKGIYDRGASFIQMGLIVTTTFSFVLIPLLTEAIKEQQHVLINRYANASIKITVLISVAAGIGLINLLPLMNSVFFKYDSLTGTLAIYMLTVICVSLIMIDIALLQVRQKVKSVFIAFIIGIICKALLNILLIPQLLMLGGSVSTVLSLIVFVILLHYQVLKHYKFQSMTQFVLKLIATMVLLTVAVQCTLFVISTDSRIGGLIELLIAAMVGIGVIILAIVQMQLLSYRELKHLPFGDKLYHMKRGKR</sequence>
<keyword evidence="2" id="KW-1003">Cell membrane</keyword>
<dbReference type="InterPro" id="IPR002797">
    <property type="entry name" value="Polysacc_synth"/>
</dbReference>
<dbReference type="PANTHER" id="PTHR30250:SF29">
    <property type="entry name" value="POLYSACCHARIDE BIOSYNTHESIS PROTEIN C-TERMINAL DOMAIN-CONTAINING PROTEIN"/>
    <property type="match status" value="1"/>
</dbReference>
<feature type="transmembrane region" description="Helical" evidence="6">
    <location>
        <begin position="53"/>
        <end position="76"/>
    </location>
</feature>
<organism evidence="7 8">
    <name type="scientific">Staphylococcus gallinarum</name>
    <dbReference type="NCBI Taxonomy" id="1293"/>
    <lineage>
        <taxon>Bacteria</taxon>
        <taxon>Bacillati</taxon>
        <taxon>Bacillota</taxon>
        <taxon>Bacilli</taxon>
        <taxon>Bacillales</taxon>
        <taxon>Staphylococcaceae</taxon>
        <taxon>Staphylococcus</taxon>
    </lineage>
</organism>
<dbReference type="GO" id="GO:0005886">
    <property type="term" value="C:plasma membrane"/>
    <property type="evidence" value="ECO:0007669"/>
    <property type="project" value="UniProtKB-SubCell"/>
</dbReference>